<keyword evidence="5 7" id="KW-1133">Transmembrane helix</keyword>
<feature type="transmembrane region" description="Helical" evidence="7">
    <location>
        <begin position="95"/>
        <end position="118"/>
    </location>
</feature>
<accession>A0ABR6EI09</accession>
<evidence type="ECO:0000256" key="6">
    <source>
        <dbReference type="ARBA" id="ARBA00023136"/>
    </source>
</evidence>
<feature type="transmembrane region" description="Helical" evidence="7">
    <location>
        <begin position="356"/>
        <end position="374"/>
    </location>
</feature>
<keyword evidence="6 7" id="KW-0472">Membrane</keyword>
<feature type="transmembrane region" description="Helical" evidence="7">
    <location>
        <begin position="166"/>
        <end position="193"/>
    </location>
</feature>
<evidence type="ECO:0000313" key="8">
    <source>
        <dbReference type="EMBL" id="MBB1244968.1"/>
    </source>
</evidence>
<evidence type="ECO:0000256" key="1">
    <source>
        <dbReference type="ARBA" id="ARBA00004651"/>
    </source>
</evidence>
<dbReference type="Proteomes" id="UP000766698">
    <property type="component" value="Unassembled WGS sequence"/>
</dbReference>
<name>A0ABR6EI09_9ACTN</name>
<evidence type="ECO:0000256" key="2">
    <source>
        <dbReference type="ARBA" id="ARBA00022448"/>
    </source>
</evidence>
<gene>
    <name evidence="8" type="ORF">GL263_15535</name>
</gene>
<comment type="subcellular location">
    <subcellularLocation>
        <location evidence="1">Cell membrane</location>
        <topology evidence="1">Multi-pass membrane protein</topology>
    </subcellularLocation>
</comment>
<reference evidence="9" key="1">
    <citation type="journal article" date="2020" name="Syst. Appl. Microbiol.">
        <title>Streptomyces alkaliterrae sp. nov., isolated from an alkaline soil, and emended descriptions of Streptomyces alkaliphilus, Streptomyces calidiresistens and Streptomyces durbertensis.</title>
        <authorList>
            <person name="Swiecimska M."/>
            <person name="Golinska P."/>
            <person name="Nouioui I."/>
            <person name="Wypij M."/>
            <person name="Rai M."/>
            <person name="Sangal V."/>
            <person name="Goodfellow M."/>
        </authorList>
    </citation>
    <scope>NUCLEOTIDE SEQUENCE [LARGE SCALE GENOMIC DNA]</scope>
    <source>
        <strain evidence="9">DSM 104538</strain>
    </source>
</reference>
<dbReference type="EMBL" id="WMLF01000216">
    <property type="protein sequence ID" value="MBB1244968.1"/>
    <property type="molecule type" value="Genomic_DNA"/>
</dbReference>
<keyword evidence="4 7" id="KW-0812">Transmembrane</keyword>
<dbReference type="SUPFAM" id="SSF103473">
    <property type="entry name" value="MFS general substrate transporter"/>
    <property type="match status" value="1"/>
</dbReference>
<dbReference type="InterPro" id="IPR010290">
    <property type="entry name" value="TM_effector"/>
</dbReference>
<feature type="transmembrane region" description="Helical" evidence="7">
    <location>
        <begin position="257"/>
        <end position="279"/>
    </location>
</feature>
<feature type="transmembrane region" description="Helical" evidence="7">
    <location>
        <begin position="53"/>
        <end position="74"/>
    </location>
</feature>
<dbReference type="PANTHER" id="PTHR23513:SF6">
    <property type="entry name" value="MAJOR FACILITATOR SUPERFAMILY ASSOCIATED DOMAIN-CONTAINING PROTEIN"/>
    <property type="match status" value="1"/>
</dbReference>
<evidence type="ECO:0000313" key="9">
    <source>
        <dbReference type="Proteomes" id="UP000766698"/>
    </source>
</evidence>
<dbReference type="RefSeq" id="WP_182856307.1">
    <property type="nucleotide sequence ID" value="NZ_WMLF01000216.1"/>
</dbReference>
<organism evidence="8 9">
    <name type="scientific">Streptomyces durbertensis</name>
    <dbReference type="NCBI Taxonomy" id="2448886"/>
    <lineage>
        <taxon>Bacteria</taxon>
        <taxon>Bacillati</taxon>
        <taxon>Actinomycetota</taxon>
        <taxon>Actinomycetes</taxon>
        <taxon>Kitasatosporales</taxon>
        <taxon>Streptomycetaceae</taxon>
        <taxon>Streptomyces</taxon>
    </lineage>
</organism>
<dbReference type="Pfam" id="PF05977">
    <property type="entry name" value="MFS_3"/>
    <property type="match status" value="1"/>
</dbReference>
<evidence type="ECO:0000256" key="7">
    <source>
        <dbReference type="SAM" id="Phobius"/>
    </source>
</evidence>
<protein>
    <submittedName>
        <fullName evidence="8">MFS transporter</fullName>
    </submittedName>
</protein>
<dbReference type="Gene3D" id="1.20.1250.20">
    <property type="entry name" value="MFS general substrate transporter like domains"/>
    <property type="match status" value="1"/>
</dbReference>
<keyword evidence="2" id="KW-0813">Transport</keyword>
<feature type="transmembrane region" description="Helical" evidence="7">
    <location>
        <begin position="315"/>
        <end position="335"/>
    </location>
</feature>
<dbReference type="InterPro" id="IPR036259">
    <property type="entry name" value="MFS_trans_sf"/>
</dbReference>
<dbReference type="PANTHER" id="PTHR23513">
    <property type="entry name" value="INTEGRAL MEMBRANE EFFLUX PROTEIN-RELATED"/>
    <property type="match status" value="1"/>
</dbReference>
<proteinExistence type="predicted"/>
<evidence type="ECO:0000256" key="3">
    <source>
        <dbReference type="ARBA" id="ARBA00022475"/>
    </source>
</evidence>
<feature type="transmembrane region" description="Helical" evidence="7">
    <location>
        <begin position="291"/>
        <end position="309"/>
    </location>
</feature>
<keyword evidence="9" id="KW-1185">Reference proteome</keyword>
<feature type="transmembrane region" description="Helical" evidence="7">
    <location>
        <begin position="227"/>
        <end position="251"/>
    </location>
</feature>
<sequence>MSTVANGTRVTRLPEFRLLWGSQSLSMLGTSVSRTALPLIAVTTLAVSPLQMGLLQAALGLSYLVLGLPAGAWIDRMRRRPVLIVCDLSRAVLMVTLACAALLGHLTFPVLLLVALLLGAARTFYEIAYQAYIPAVVGRDRLVEGNSKLESTNSASQMAGPAAAGALAQVGAAAAVSAQAVSYLASFLLLLRIRKPEAEPPRKPTAHLCDEIKNGLSFVLKNPLIRAVVGSAATFNFFYAVQAPLILLLLIHHVGLSGAAAGAFMTVGGVGGVLGAIWAGTLAGRLGQVRIIWLAYLTTIPMVLLIPLAGPGWRMLFFVVPWFAAAFGLVVYNVAQVSFRQAMCPDHLLGRMNASVRFLIWGIIPVGGVVGGVLGEWLGVRGALLIAGTGMTSGALWLICSRLRRVRDIPLVRHEAEAPVAGHASEESQKLSDTG</sequence>
<evidence type="ECO:0000256" key="5">
    <source>
        <dbReference type="ARBA" id="ARBA00022989"/>
    </source>
</evidence>
<dbReference type="CDD" id="cd06173">
    <property type="entry name" value="MFS_MefA_like"/>
    <property type="match status" value="1"/>
</dbReference>
<comment type="caution">
    <text evidence="8">The sequence shown here is derived from an EMBL/GenBank/DDBJ whole genome shotgun (WGS) entry which is preliminary data.</text>
</comment>
<evidence type="ECO:0000256" key="4">
    <source>
        <dbReference type="ARBA" id="ARBA00022692"/>
    </source>
</evidence>
<feature type="transmembrane region" description="Helical" evidence="7">
    <location>
        <begin position="380"/>
        <end position="400"/>
    </location>
</feature>
<keyword evidence="3" id="KW-1003">Cell membrane</keyword>